<evidence type="ECO:0000313" key="1">
    <source>
        <dbReference type="EMBL" id="NEW43342.1"/>
    </source>
</evidence>
<dbReference type="Proteomes" id="UP000468928">
    <property type="component" value="Unassembled WGS sequence"/>
</dbReference>
<proteinExistence type="predicted"/>
<gene>
    <name evidence="1" type="ORF">GV789_02565</name>
</gene>
<evidence type="ECO:0000313" key="2">
    <source>
        <dbReference type="Proteomes" id="UP000468928"/>
    </source>
</evidence>
<comment type="caution">
    <text evidence="1">The sequence shown here is derived from an EMBL/GenBank/DDBJ whole genome shotgun (WGS) entry which is preliminary data.</text>
</comment>
<sequence length="78" mass="8595">MSKVAVSTELPIAAEDACRLAQKPEMFAFVLRPIIRMTGLNLPNRLEAGASGSARMWILGIIPAWTHHLTVVRLEPTE</sequence>
<dbReference type="AlphaFoldDB" id="A0A6P1D585"/>
<protein>
    <submittedName>
        <fullName evidence="1">Uncharacterized protein</fullName>
    </submittedName>
</protein>
<organism evidence="1 2">
    <name type="scientific">Nocardia cyriacigeorgica</name>
    <dbReference type="NCBI Taxonomy" id="135487"/>
    <lineage>
        <taxon>Bacteria</taxon>
        <taxon>Bacillati</taxon>
        <taxon>Actinomycetota</taxon>
        <taxon>Actinomycetes</taxon>
        <taxon>Mycobacteriales</taxon>
        <taxon>Nocardiaceae</taxon>
        <taxon>Nocardia</taxon>
    </lineage>
</organism>
<accession>A0A6P1D585</accession>
<dbReference type="EMBL" id="JAAGUZ010000005">
    <property type="protein sequence ID" value="NEW43342.1"/>
    <property type="molecule type" value="Genomic_DNA"/>
</dbReference>
<feature type="non-terminal residue" evidence="1">
    <location>
        <position position="78"/>
    </location>
</feature>
<reference evidence="1 2" key="1">
    <citation type="submission" date="2020-01" db="EMBL/GenBank/DDBJ databases">
        <title>Genetics and antimicrobial susceptibilities of Nocardia species isolated from the soil; a comparison with species isolated from humans.</title>
        <authorList>
            <person name="Carrasco G."/>
            <person name="Monzon S."/>
            <person name="Sansegundo M."/>
            <person name="Garcia E."/>
            <person name="Garrido N."/>
            <person name="Medina M.J."/>
            <person name="Villalon P."/>
            <person name="Ramirez-Arocha A.C."/>
            <person name="Jimenez P."/>
            <person name="Cuesta I."/>
            <person name="Valdezate S."/>
        </authorList>
    </citation>
    <scope>NUCLEOTIDE SEQUENCE [LARGE SCALE GENOMIC DNA]</scope>
    <source>
        <strain evidence="1 2">CNM20110639</strain>
    </source>
</reference>
<name>A0A6P1D585_9NOCA</name>